<organism evidence="2">
    <name type="scientific">Tetraselmis sp. GSL018</name>
    <dbReference type="NCBI Taxonomy" id="582737"/>
    <lineage>
        <taxon>Eukaryota</taxon>
        <taxon>Viridiplantae</taxon>
        <taxon>Chlorophyta</taxon>
        <taxon>core chlorophytes</taxon>
        <taxon>Chlorodendrophyceae</taxon>
        <taxon>Chlorodendrales</taxon>
        <taxon>Chlorodendraceae</taxon>
        <taxon>Tetraselmis</taxon>
    </lineage>
</organism>
<evidence type="ECO:0000313" key="2">
    <source>
        <dbReference type="EMBL" id="JAC60865.1"/>
    </source>
</evidence>
<dbReference type="EMBL" id="GBEZ01026337">
    <property type="protein sequence ID" value="JAC60865.1"/>
    <property type="molecule type" value="Transcribed_RNA"/>
</dbReference>
<accession>A0A061QQY6</accession>
<sequence length="71" mass="7823">SAGVREVGELHVPHRPEQLPLLARRSPHLNQELGDLLMGKLVASAKQHAVADGSHAPEVDDNKRPVRREHV</sequence>
<protein>
    <submittedName>
        <fullName evidence="2">Uncharacterized protein</fullName>
    </submittedName>
</protein>
<evidence type="ECO:0000256" key="1">
    <source>
        <dbReference type="SAM" id="MobiDB-lite"/>
    </source>
</evidence>
<name>A0A061QQY6_9CHLO</name>
<proteinExistence type="predicted"/>
<feature type="non-terminal residue" evidence="2">
    <location>
        <position position="71"/>
    </location>
</feature>
<dbReference type="AlphaFoldDB" id="A0A061QQY6"/>
<feature type="non-terminal residue" evidence="2">
    <location>
        <position position="1"/>
    </location>
</feature>
<gene>
    <name evidence="2" type="ORF">TSPGSL018_27793</name>
</gene>
<feature type="compositionally biased region" description="Basic and acidic residues" evidence="1">
    <location>
        <begin position="55"/>
        <end position="64"/>
    </location>
</feature>
<feature type="region of interest" description="Disordered" evidence="1">
    <location>
        <begin position="48"/>
        <end position="71"/>
    </location>
</feature>
<reference evidence="2" key="1">
    <citation type="submission" date="2014-05" db="EMBL/GenBank/DDBJ databases">
        <title>The transcriptome of the halophilic microalga Tetraselmis sp. GSL018 isolated from the Great Salt Lake, Utah.</title>
        <authorList>
            <person name="Jinkerson R.E."/>
            <person name="D'Adamo S."/>
            <person name="Posewitz M.C."/>
        </authorList>
    </citation>
    <scope>NUCLEOTIDE SEQUENCE</scope>
    <source>
        <strain evidence="2">GSL018</strain>
    </source>
</reference>